<organism evidence="3 4">
    <name type="scientific">Gleimia europaea ACS-120-V-Col10b</name>
    <dbReference type="NCBI Taxonomy" id="883069"/>
    <lineage>
        <taxon>Bacteria</taxon>
        <taxon>Bacillati</taxon>
        <taxon>Actinomycetota</taxon>
        <taxon>Actinomycetes</taxon>
        <taxon>Actinomycetales</taxon>
        <taxon>Actinomycetaceae</taxon>
        <taxon>Gleimia</taxon>
    </lineage>
</organism>
<evidence type="ECO:0000256" key="1">
    <source>
        <dbReference type="SAM" id="MobiDB-lite"/>
    </source>
</evidence>
<evidence type="ECO:0000256" key="2">
    <source>
        <dbReference type="SAM" id="Phobius"/>
    </source>
</evidence>
<gene>
    <name evidence="3" type="ORF">HMPREF9238_01418</name>
</gene>
<feature type="compositionally biased region" description="Polar residues" evidence="1">
    <location>
        <begin position="47"/>
        <end position="59"/>
    </location>
</feature>
<comment type="caution">
    <text evidence="3">The sequence shown here is derived from an EMBL/GenBank/DDBJ whole genome shotgun (WGS) entry which is preliminary data.</text>
</comment>
<name>A0A9W5VX52_9ACTO</name>
<feature type="region of interest" description="Disordered" evidence="1">
    <location>
        <begin position="28"/>
        <end position="111"/>
    </location>
</feature>
<keyword evidence="2" id="KW-1133">Transmembrane helix</keyword>
<keyword evidence="2" id="KW-0812">Transmembrane</keyword>
<keyword evidence="2" id="KW-0472">Membrane</keyword>
<dbReference type="Proteomes" id="UP000014387">
    <property type="component" value="Unassembled WGS sequence"/>
</dbReference>
<evidence type="ECO:0000313" key="3">
    <source>
        <dbReference type="EMBL" id="EPD31641.1"/>
    </source>
</evidence>
<protein>
    <submittedName>
        <fullName evidence="3">Uncharacterized protein</fullName>
    </submittedName>
</protein>
<keyword evidence="4" id="KW-1185">Reference proteome</keyword>
<reference evidence="3 4" key="1">
    <citation type="submission" date="2013-05" db="EMBL/GenBank/DDBJ databases">
        <title>The Genome Sequence of Actinomyces europaeus ACS-120-V-COL10B.</title>
        <authorList>
            <consortium name="The Broad Institute Genomics Platform"/>
            <person name="Earl A."/>
            <person name="Ward D."/>
            <person name="Feldgarden M."/>
            <person name="Gevers D."/>
            <person name="Saerens B."/>
            <person name="Vaneechoutte M."/>
            <person name="Walker B."/>
            <person name="Young S."/>
            <person name="Zeng Q."/>
            <person name="Gargeya S."/>
            <person name="Fitzgerald M."/>
            <person name="Haas B."/>
            <person name="Abouelleil A."/>
            <person name="Allen A.W."/>
            <person name="Alvarado L."/>
            <person name="Arachchi H.M."/>
            <person name="Berlin A.M."/>
            <person name="Chapman S.B."/>
            <person name="Gainer-Dewar J."/>
            <person name="Goldberg J."/>
            <person name="Griggs A."/>
            <person name="Gujja S."/>
            <person name="Hansen M."/>
            <person name="Howarth C."/>
            <person name="Imamovic A."/>
            <person name="Ireland A."/>
            <person name="Larimer J."/>
            <person name="McCowan C."/>
            <person name="Murphy C."/>
            <person name="Pearson M."/>
            <person name="Poon T.W."/>
            <person name="Priest M."/>
            <person name="Roberts A."/>
            <person name="Saif S."/>
            <person name="Shea T."/>
            <person name="Sisk P."/>
            <person name="Sykes S."/>
            <person name="Wortman J."/>
            <person name="Nusbaum C."/>
            <person name="Birren B."/>
        </authorList>
    </citation>
    <scope>NUCLEOTIDE SEQUENCE [LARGE SCALE GENOMIC DNA]</scope>
    <source>
        <strain evidence="3 4">ACS-120-V-Col10b</strain>
    </source>
</reference>
<accession>A0A9W5VX52</accession>
<evidence type="ECO:0000313" key="4">
    <source>
        <dbReference type="Proteomes" id="UP000014387"/>
    </source>
</evidence>
<dbReference type="EMBL" id="AGWN01000001">
    <property type="protein sequence ID" value="EPD31641.1"/>
    <property type="molecule type" value="Genomic_DNA"/>
</dbReference>
<feature type="compositionally biased region" description="Acidic residues" evidence="1">
    <location>
        <begin position="91"/>
        <end position="104"/>
    </location>
</feature>
<dbReference type="AlphaFoldDB" id="A0A9W5VX52"/>
<sequence>MNTVVWLFGAGAALMVVAVVVVVSARHSRNQQRGEAPAASFEEAPTSALSPSSNATASPTEPARTVASKSAEVHPAATDSDKEGESTSSEIEIEAEGQSEEDANEVLTPAADPLSAFDLDGAIRQMRREYWASRWMFGEDACADLRFALGRARALAAPCLADVTVVEGKAELPTGCTRMNAAVLALKEPATPLRTLRANKYAHALAAYRTDEPATVNPHRASVRAGRYVSPDPTYGLARLASEIKEGLAVARLEVAKVSPTAGSEVSARMRAGLAHAQKLVSESVQALSALQNPSATDLLQIEAELLQAVWIRRAIDLTGKYLPAKEWARVAGNDEEWTRLAILSTRLAEVLIDLRGNVEVENLKKLAGCLVLLEAGPQNERPILPARTCEQITKTCEQIALIVSEV</sequence>
<proteinExistence type="predicted"/>
<feature type="transmembrane region" description="Helical" evidence="2">
    <location>
        <begin position="6"/>
        <end position="25"/>
    </location>
</feature>